<feature type="chain" id="PRO_5016999767" evidence="2">
    <location>
        <begin position="20"/>
        <end position="192"/>
    </location>
</feature>
<organism evidence="3 4">
    <name type="scientific">Roseiarcus fermentans</name>
    <dbReference type="NCBI Taxonomy" id="1473586"/>
    <lineage>
        <taxon>Bacteria</taxon>
        <taxon>Pseudomonadati</taxon>
        <taxon>Pseudomonadota</taxon>
        <taxon>Alphaproteobacteria</taxon>
        <taxon>Hyphomicrobiales</taxon>
        <taxon>Roseiarcaceae</taxon>
        <taxon>Roseiarcus</taxon>
    </lineage>
</organism>
<proteinExistence type="predicted"/>
<dbReference type="Proteomes" id="UP000253529">
    <property type="component" value="Unassembled WGS sequence"/>
</dbReference>
<dbReference type="RefSeq" id="WP_170153289.1">
    <property type="nucleotide sequence ID" value="NZ_QNRK01000022.1"/>
</dbReference>
<reference evidence="3 4" key="1">
    <citation type="submission" date="2018-06" db="EMBL/GenBank/DDBJ databases">
        <title>Genomic Encyclopedia of Type Strains, Phase IV (KMG-IV): sequencing the most valuable type-strain genomes for metagenomic binning, comparative biology and taxonomic classification.</title>
        <authorList>
            <person name="Goeker M."/>
        </authorList>
    </citation>
    <scope>NUCLEOTIDE SEQUENCE [LARGE SCALE GENOMIC DNA]</scope>
    <source>
        <strain evidence="3 4">DSM 24875</strain>
    </source>
</reference>
<dbReference type="Pfam" id="PF07813">
    <property type="entry name" value="LTXXQ"/>
    <property type="match status" value="1"/>
</dbReference>
<feature type="region of interest" description="Disordered" evidence="1">
    <location>
        <begin position="169"/>
        <end position="192"/>
    </location>
</feature>
<feature type="signal peptide" evidence="2">
    <location>
        <begin position="1"/>
        <end position="19"/>
    </location>
</feature>
<dbReference type="GO" id="GO:0042597">
    <property type="term" value="C:periplasmic space"/>
    <property type="evidence" value="ECO:0007669"/>
    <property type="project" value="InterPro"/>
</dbReference>
<comment type="caution">
    <text evidence="3">The sequence shown here is derived from an EMBL/GenBank/DDBJ whole genome shotgun (WGS) entry which is preliminary data.</text>
</comment>
<protein>
    <submittedName>
        <fullName evidence="3">LTXXQ motif family protein</fullName>
    </submittedName>
</protein>
<keyword evidence="2" id="KW-0732">Signal</keyword>
<gene>
    <name evidence="3" type="ORF">DFR50_12274</name>
</gene>
<dbReference type="EMBL" id="QNRK01000022">
    <property type="protein sequence ID" value="RBP09237.1"/>
    <property type="molecule type" value="Genomic_DNA"/>
</dbReference>
<dbReference type="InterPro" id="IPR012899">
    <property type="entry name" value="LTXXQ"/>
</dbReference>
<evidence type="ECO:0000313" key="4">
    <source>
        <dbReference type="Proteomes" id="UP000253529"/>
    </source>
</evidence>
<sequence length="192" mass="21259">MRAIIRAPLLTLVASAAFAACVASAGAQTAAPATGPAAEAQKWMQRWADNREAMLDARLAGLKAGLKLTPDQDKLWGPFEAAVREFAQARMDRMQHMMERMESDEDQAGPPPSPVDRLDRMATRLSDLGAALRKIADAGKPLYASLSDEQKHMFGFLSREMMKMGRGHDDMGEMMGPPHRHHEDQDWSDEEQ</sequence>
<name>A0A366F3Q6_9HYPH</name>
<accession>A0A366F3Q6</accession>
<dbReference type="AlphaFoldDB" id="A0A366F3Q6"/>
<keyword evidence="4" id="KW-1185">Reference proteome</keyword>
<evidence type="ECO:0000256" key="2">
    <source>
        <dbReference type="SAM" id="SignalP"/>
    </source>
</evidence>
<dbReference type="PROSITE" id="PS51257">
    <property type="entry name" value="PROKAR_LIPOPROTEIN"/>
    <property type="match status" value="1"/>
</dbReference>
<evidence type="ECO:0000256" key="1">
    <source>
        <dbReference type="SAM" id="MobiDB-lite"/>
    </source>
</evidence>
<evidence type="ECO:0000313" key="3">
    <source>
        <dbReference type="EMBL" id="RBP09237.1"/>
    </source>
</evidence>